<evidence type="ECO:0000313" key="1">
    <source>
        <dbReference type="EMBL" id="EFH81820.1"/>
    </source>
</evidence>
<reference evidence="1 2" key="1">
    <citation type="journal article" date="2011" name="Stand. Genomic Sci.">
        <title>Non-contiguous finished genome sequence and contextual data of the filamentous soil bacterium Ktedonobacter racemifer type strain (SOSP1-21).</title>
        <authorList>
            <person name="Chang Y.J."/>
            <person name="Land M."/>
            <person name="Hauser L."/>
            <person name="Chertkov O."/>
            <person name="Del Rio T.G."/>
            <person name="Nolan M."/>
            <person name="Copeland A."/>
            <person name="Tice H."/>
            <person name="Cheng J.F."/>
            <person name="Lucas S."/>
            <person name="Han C."/>
            <person name="Goodwin L."/>
            <person name="Pitluck S."/>
            <person name="Ivanova N."/>
            <person name="Ovchinikova G."/>
            <person name="Pati A."/>
            <person name="Chen A."/>
            <person name="Palaniappan K."/>
            <person name="Mavromatis K."/>
            <person name="Liolios K."/>
            <person name="Brettin T."/>
            <person name="Fiebig A."/>
            <person name="Rohde M."/>
            <person name="Abt B."/>
            <person name="Goker M."/>
            <person name="Detter J.C."/>
            <person name="Woyke T."/>
            <person name="Bristow J."/>
            <person name="Eisen J.A."/>
            <person name="Markowitz V."/>
            <person name="Hugenholtz P."/>
            <person name="Kyrpides N.C."/>
            <person name="Klenk H.P."/>
            <person name="Lapidus A."/>
        </authorList>
    </citation>
    <scope>NUCLEOTIDE SEQUENCE [LARGE SCALE GENOMIC DNA]</scope>
    <source>
        <strain evidence="2">DSM 44963</strain>
    </source>
</reference>
<dbReference type="InParanoid" id="D6TZ30"/>
<proteinExistence type="predicted"/>
<dbReference type="EMBL" id="ADVG01000004">
    <property type="protein sequence ID" value="EFH81820.1"/>
    <property type="molecule type" value="Genomic_DNA"/>
</dbReference>
<gene>
    <name evidence="1" type="ORF">Krac_2572</name>
</gene>
<name>D6TZ30_KTERA</name>
<organism evidence="1 2">
    <name type="scientific">Ktedonobacter racemifer DSM 44963</name>
    <dbReference type="NCBI Taxonomy" id="485913"/>
    <lineage>
        <taxon>Bacteria</taxon>
        <taxon>Bacillati</taxon>
        <taxon>Chloroflexota</taxon>
        <taxon>Ktedonobacteria</taxon>
        <taxon>Ktedonobacterales</taxon>
        <taxon>Ktedonobacteraceae</taxon>
        <taxon>Ktedonobacter</taxon>
    </lineage>
</organism>
<accession>D6TZ30</accession>
<keyword evidence="2" id="KW-1185">Reference proteome</keyword>
<sequence>MNLDDLIITCFCVIDDLLPQVLEGKRLRQRGPMPKVTDSEVSVICQ</sequence>
<dbReference type="Proteomes" id="UP000004508">
    <property type="component" value="Unassembled WGS sequence"/>
</dbReference>
<protein>
    <submittedName>
        <fullName evidence="1">Transposase</fullName>
    </submittedName>
</protein>
<dbReference type="AlphaFoldDB" id="D6TZ30"/>
<comment type="caution">
    <text evidence="1">The sequence shown here is derived from an EMBL/GenBank/DDBJ whole genome shotgun (WGS) entry which is preliminary data.</text>
</comment>
<dbReference type="OrthoDB" id="160869at2"/>
<evidence type="ECO:0000313" key="2">
    <source>
        <dbReference type="Proteomes" id="UP000004508"/>
    </source>
</evidence>
<dbReference type="STRING" id="485913.Krac_2572"/>